<protein>
    <recommendedName>
        <fullName evidence="4">Cytosolic protein</fullName>
    </recommendedName>
</protein>
<keyword evidence="3" id="KW-1185">Reference proteome</keyword>
<evidence type="ECO:0000313" key="2">
    <source>
        <dbReference type="EMBL" id="MFD2169560.1"/>
    </source>
</evidence>
<dbReference type="RefSeq" id="WP_386044810.1">
    <property type="nucleotide sequence ID" value="NZ_JBHUIO010000005.1"/>
</dbReference>
<reference evidence="3" key="1">
    <citation type="journal article" date="2019" name="Int. J. Syst. Evol. Microbiol.">
        <title>The Global Catalogue of Microorganisms (GCM) 10K type strain sequencing project: providing services to taxonomists for standard genome sequencing and annotation.</title>
        <authorList>
            <consortium name="The Broad Institute Genomics Platform"/>
            <consortium name="The Broad Institute Genome Sequencing Center for Infectious Disease"/>
            <person name="Wu L."/>
            <person name="Ma J."/>
        </authorList>
    </citation>
    <scope>NUCLEOTIDE SEQUENCE [LARGE SCALE GENOMIC DNA]</scope>
    <source>
        <strain evidence="3">CGMCC 1.13574</strain>
    </source>
</reference>
<organism evidence="2 3">
    <name type="scientific">Tumebacillus lipolyticus</name>
    <dbReference type="NCBI Taxonomy" id="1280370"/>
    <lineage>
        <taxon>Bacteria</taxon>
        <taxon>Bacillati</taxon>
        <taxon>Bacillota</taxon>
        <taxon>Bacilli</taxon>
        <taxon>Bacillales</taxon>
        <taxon>Alicyclobacillaceae</taxon>
        <taxon>Tumebacillus</taxon>
    </lineage>
</organism>
<evidence type="ECO:0000313" key="3">
    <source>
        <dbReference type="Proteomes" id="UP001597343"/>
    </source>
</evidence>
<sequence length="74" mass="8376">MYVGRELNRLESIPLPEWSVDELSYYRDTLQRLQSVLNADGKRILQNVSAEISARGGLPAQGGDYDHPSTIHYD</sequence>
<proteinExistence type="predicted"/>
<feature type="region of interest" description="Disordered" evidence="1">
    <location>
        <begin position="55"/>
        <end position="74"/>
    </location>
</feature>
<comment type="caution">
    <text evidence="2">The sequence shown here is derived from an EMBL/GenBank/DDBJ whole genome shotgun (WGS) entry which is preliminary data.</text>
</comment>
<dbReference type="Proteomes" id="UP001597343">
    <property type="component" value="Unassembled WGS sequence"/>
</dbReference>
<dbReference type="EMBL" id="JBHUIO010000005">
    <property type="protein sequence ID" value="MFD2169560.1"/>
    <property type="molecule type" value="Genomic_DNA"/>
</dbReference>
<evidence type="ECO:0000256" key="1">
    <source>
        <dbReference type="SAM" id="MobiDB-lite"/>
    </source>
</evidence>
<name>A0ABW4ZVC4_9BACL</name>
<gene>
    <name evidence="2" type="ORF">ACFSOY_06090</name>
</gene>
<feature type="compositionally biased region" description="Basic and acidic residues" evidence="1">
    <location>
        <begin position="64"/>
        <end position="74"/>
    </location>
</feature>
<evidence type="ECO:0008006" key="4">
    <source>
        <dbReference type="Google" id="ProtNLM"/>
    </source>
</evidence>
<accession>A0ABW4ZVC4</accession>